<dbReference type="Pfam" id="PF14681">
    <property type="entry name" value="UPRTase"/>
    <property type="match status" value="1"/>
</dbReference>
<dbReference type="GeneID" id="81391338"/>
<organism evidence="2 3">
    <name type="scientific">Penicillium alfredii</name>
    <dbReference type="NCBI Taxonomy" id="1506179"/>
    <lineage>
        <taxon>Eukaryota</taxon>
        <taxon>Fungi</taxon>
        <taxon>Dikarya</taxon>
        <taxon>Ascomycota</taxon>
        <taxon>Pezizomycotina</taxon>
        <taxon>Eurotiomycetes</taxon>
        <taxon>Eurotiomycetidae</taxon>
        <taxon>Eurotiales</taxon>
        <taxon>Aspergillaceae</taxon>
        <taxon>Penicillium</taxon>
    </lineage>
</organism>
<dbReference type="AlphaFoldDB" id="A0A9W9G1L3"/>
<dbReference type="PANTHER" id="PTHR43344">
    <property type="entry name" value="PHOSPHOSERINE PHOSPHATASE"/>
    <property type="match status" value="1"/>
</dbReference>
<protein>
    <recommendedName>
        <fullName evidence="1">Phosphoribosyltransferase domain-containing protein</fullName>
    </recommendedName>
</protein>
<dbReference type="InterPro" id="IPR050582">
    <property type="entry name" value="HAD-like_SerB"/>
</dbReference>
<dbReference type="SUPFAM" id="SSF53271">
    <property type="entry name" value="PRTase-like"/>
    <property type="match status" value="1"/>
</dbReference>
<sequence>MSYQNKNSTDNQKASGQQPMVIGLYGLPGSGKTFILDHLRQTLDRSLFTLYEGSEVISTVTPGGLKAFQHLEEHEKNARRREAILRVRSECSHSSKTALVTGHFMFWKDDEDTGQVVCTESDLATYTHILYLDTAVEVIINRRQEDEKRFRPTTSIDHLSRWQKYERDQLRRSCYHREILFINLSSHLSAADKITDLVKSFHLHTEEYNRSYALKLLDQFISHQLERPETVLVLDADKTIAAADGGAMFWEQLNDPEKTFSRKNPLQDLFSGPLGYSYSSFSQATMLNEEVADNARFEELCQHVASRITLHAEFSSLLAMLRAHRHICAIVVTCGIGRIWEIVLQNENLSELAQVFGGGRIENGLIITPSLKKDLVLRLRQTYNAYTWSFGDSPVDLEMMQEADEAIVVTGEQTTRSKSMDKKLEDRIGINGFQPRQVTLPHHASPRIITKPLPLADLTDPKFIQSIFTRHNRYRRIDISHATEKATAKVLMTPMRDSTISGPRLREAHQEVGRYLAVEYVTAIVGLESYPLQHVQGYVTNGHRLFREKETLIVALMRGGEPMALGVSQAFPSAMFLHAQKVNDICVKSLKGMVTVMLVDSVINTGDTILEFVRHIRSLHACIRIVVVAGVVQASLLQRSRVAQQLASFEQLSFVALRISENSYTGKGPTDTGARLFCTVSWE</sequence>
<dbReference type="EMBL" id="JAPMSZ010000003">
    <property type="protein sequence ID" value="KAJ5110331.1"/>
    <property type="molecule type" value="Genomic_DNA"/>
</dbReference>
<dbReference type="GO" id="GO:0006564">
    <property type="term" value="P:L-serine biosynthetic process"/>
    <property type="evidence" value="ECO:0007669"/>
    <property type="project" value="TreeGrafter"/>
</dbReference>
<evidence type="ECO:0000313" key="2">
    <source>
        <dbReference type="EMBL" id="KAJ5110331.1"/>
    </source>
</evidence>
<dbReference type="GO" id="GO:0005737">
    <property type="term" value="C:cytoplasm"/>
    <property type="evidence" value="ECO:0007669"/>
    <property type="project" value="TreeGrafter"/>
</dbReference>
<dbReference type="InterPro" id="IPR036412">
    <property type="entry name" value="HAD-like_sf"/>
</dbReference>
<dbReference type="InterPro" id="IPR000836">
    <property type="entry name" value="PRTase_dom"/>
</dbReference>
<dbReference type="InterPro" id="IPR023214">
    <property type="entry name" value="HAD_sf"/>
</dbReference>
<dbReference type="InterPro" id="IPR027417">
    <property type="entry name" value="P-loop_NTPase"/>
</dbReference>
<comment type="caution">
    <text evidence="2">The sequence shown here is derived from an EMBL/GenBank/DDBJ whole genome shotgun (WGS) entry which is preliminary data.</text>
</comment>
<dbReference type="Pfam" id="PF12710">
    <property type="entry name" value="HAD"/>
    <property type="match status" value="1"/>
</dbReference>
<dbReference type="GO" id="GO:0036424">
    <property type="term" value="F:L-phosphoserine phosphatase activity"/>
    <property type="evidence" value="ECO:0007669"/>
    <property type="project" value="TreeGrafter"/>
</dbReference>
<dbReference type="GO" id="GO:0000287">
    <property type="term" value="F:magnesium ion binding"/>
    <property type="evidence" value="ECO:0007669"/>
    <property type="project" value="TreeGrafter"/>
</dbReference>
<dbReference type="Proteomes" id="UP001141434">
    <property type="component" value="Unassembled WGS sequence"/>
</dbReference>
<gene>
    <name evidence="2" type="ORF">NUU61_001588</name>
</gene>
<keyword evidence="3" id="KW-1185">Reference proteome</keyword>
<evidence type="ECO:0000313" key="3">
    <source>
        <dbReference type="Proteomes" id="UP001141434"/>
    </source>
</evidence>
<dbReference type="OrthoDB" id="5416609at2759"/>
<accession>A0A9W9G1L3</accession>
<reference evidence="2" key="2">
    <citation type="journal article" date="2023" name="IMA Fungus">
        <title>Comparative genomic study of the Penicillium genus elucidates a diverse pangenome and 15 lateral gene transfer events.</title>
        <authorList>
            <person name="Petersen C."/>
            <person name="Sorensen T."/>
            <person name="Nielsen M.R."/>
            <person name="Sondergaard T.E."/>
            <person name="Sorensen J.L."/>
            <person name="Fitzpatrick D.A."/>
            <person name="Frisvad J.C."/>
            <person name="Nielsen K.L."/>
        </authorList>
    </citation>
    <scope>NUCLEOTIDE SEQUENCE</scope>
    <source>
        <strain evidence="2">IBT 34128</strain>
    </source>
</reference>
<dbReference type="RefSeq" id="XP_056515099.1">
    <property type="nucleotide sequence ID" value="XM_056652170.1"/>
</dbReference>
<feature type="domain" description="Phosphoribosyltransferase" evidence="1">
    <location>
        <begin position="483"/>
        <end position="679"/>
    </location>
</feature>
<name>A0A9W9G1L3_9EURO</name>
<dbReference type="PANTHER" id="PTHR43344:SF20">
    <property type="entry name" value="URACIL PHOSPHORIBOSYLTRANSFERASE"/>
    <property type="match status" value="1"/>
</dbReference>
<dbReference type="SUPFAM" id="SSF56784">
    <property type="entry name" value="HAD-like"/>
    <property type="match status" value="1"/>
</dbReference>
<dbReference type="CDD" id="cd06223">
    <property type="entry name" value="PRTases_typeI"/>
    <property type="match status" value="1"/>
</dbReference>
<dbReference type="Pfam" id="PF13207">
    <property type="entry name" value="AAA_17"/>
    <property type="match status" value="1"/>
</dbReference>
<dbReference type="InterPro" id="IPR029057">
    <property type="entry name" value="PRTase-like"/>
</dbReference>
<dbReference type="Gene3D" id="3.40.50.300">
    <property type="entry name" value="P-loop containing nucleotide triphosphate hydrolases"/>
    <property type="match status" value="1"/>
</dbReference>
<evidence type="ECO:0000259" key="1">
    <source>
        <dbReference type="Pfam" id="PF14681"/>
    </source>
</evidence>
<dbReference type="SUPFAM" id="SSF52540">
    <property type="entry name" value="P-loop containing nucleoside triphosphate hydrolases"/>
    <property type="match status" value="1"/>
</dbReference>
<dbReference type="Gene3D" id="3.40.50.1000">
    <property type="entry name" value="HAD superfamily/HAD-like"/>
    <property type="match status" value="1"/>
</dbReference>
<proteinExistence type="predicted"/>
<dbReference type="Gene3D" id="3.40.50.2020">
    <property type="match status" value="1"/>
</dbReference>
<reference evidence="2" key="1">
    <citation type="submission" date="2022-11" db="EMBL/GenBank/DDBJ databases">
        <authorList>
            <person name="Petersen C."/>
        </authorList>
    </citation>
    <scope>NUCLEOTIDE SEQUENCE</scope>
    <source>
        <strain evidence="2">IBT 34128</strain>
    </source>
</reference>